<dbReference type="OrthoDB" id="9803578at2"/>
<dbReference type="PANTHER" id="PTHR48098">
    <property type="entry name" value="ENTEROCHELIN ESTERASE-RELATED"/>
    <property type="match status" value="1"/>
</dbReference>
<proteinExistence type="predicted"/>
<dbReference type="SUPFAM" id="SSF53474">
    <property type="entry name" value="alpha/beta-Hydrolases"/>
    <property type="match status" value="1"/>
</dbReference>
<evidence type="ECO:0000313" key="2">
    <source>
        <dbReference type="EMBL" id="PWG81899.1"/>
    </source>
</evidence>
<dbReference type="InterPro" id="IPR000801">
    <property type="entry name" value="Esterase-like"/>
</dbReference>
<evidence type="ECO:0000313" key="3">
    <source>
        <dbReference type="Proteomes" id="UP000245647"/>
    </source>
</evidence>
<keyword evidence="3" id="KW-1185">Reference proteome</keyword>
<dbReference type="InterPro" id="IPR050583">
    <property type="entry name" value="Mycobacterial_A85_antigen"/>
</dbReference>
<feature type="chain" id="PRO_5015496209" evidence="1">
    <location>
        <begin position="18"/>
        <end position="266"/>
    </location>
</feature>
<dbReference type="Gene3D" id="3.40.50.1820">
    <property type="entry name" value="alpha/beta hydrolase"/>
    <property type="match status" value="1"/>
</dbReference>
<dbReference type="PANTHER" id="PTHR48098:SF1">
    <property type="entry name" value="DIACYLGLYCEROL ACYLTRANSFERASE_MYCOLYLTRANSFERASE AG85A"/>
    <property type="match status" value="1"/>
</dbReference>
<dbReference type="AlphaFoldDB" id="A0A2U2PL56"/>
<name>A0A2U2PL56_9SPHI</name>
<reference evidence="2 3" key="1">
    <citation type="submission" date="2018-04" db="EMBL/GenBank/DDBJ databases">
        <title>Pedobacter chongqingensis sp. nov., isolated from a rottenly hemp rope.</title>
        <authorList>
            <person name="Cai Y."/>
        </authorList>
    </citation>
    <scope>NUCLEOTIDE SEQUENCE [LARGE SCALE GENOMIC DNA]</scope>
    <source>
        <strain evidence="2 3">FJ4-8</strain>
    </source>
</reference>
<dbReference type="Proteomes" id="UP000245647">
    <property type="component" value="Unassembled WGS sequence"/>
</dbReference>
<dbReference type="EMBL" id="QEAS01000003">
    <property type="protein sequence ID" value="PWG81899.1"/>
    <property type="molecule type" value="Genomic_DNA"/>
</dbReference>
<comment type="caution">
    <text evidence="2">The sequence shown here is derived from an EMBL/GenBank/DDBJ whole genome shotgun (WGS) entry which is preliminary data.</text>
</comment>
<sequence>MKIVFAQLLFCCFYASAQDVRIINSANLKCNDTVWVFKPSDFNTKKEYAAVFLLHGHSANYASWSKLADLQKLSDKYQFIIICPDGLKKSWYINSPGNKGWQYETFFMSELIPQMKEAYHIDQGKMFITGASMGGHGAMWLFLRHPDVFLSAGSTSGVLNLRYSGFRKTTIADILGAYSDDNKAFDDYSVVNHLSEIAGLNKQLIFDSGTEDYLYITSRKFREKCDELKIKATYIAQPGGHTGGYWSKSILAHFSFFAGLAGNKND</sequence>
<keyword evidence="1" id="KW-0732">Signal</keyword>
<gene>
    <name evidence="2" type="ORF">DDR33_05240</name>
</gene>
<feature type="signal peptide" evidence="1">
    <location>
        <begin position="1"/>
        <end position="17"/>
    </location>
</feature>
<dbReference type="GO" id="GO:0016747">
    <property type="term" value="F:acyltransferase activity, transferring groups other than amino-acyl groups"/>
    <property type="evidence" value="ECO:0007669"/>
    <property type="project" value="TreeGrafter"/>
</dbReference>
<dbReference type="Pfam" id="PF00756">
    <property type="entry name" value="Esterase"/>
    <property type="match status" value="1"/>
</dbReference>
<dbReference type="InterPro" id="IPR029058">
    <property type="entry name" value="AB_hydrolase_fold"/>
</dbReference>
<organism evidence="2 3">
    <name type="scientific">Pararcticibacter amylolyticus</name>
    <dbReference type="NCBI Taxonomy" id="2173175"/>
    <lineage>
        <taxon>Bacteria</taxon>
        <taxon>Pseudomonadati</taxon>
        <taxon>Bacteroidota</taxon>
        <taxon>Sphingobacteriia</taxon>
        <taxon>Sphingobacteriales</taxon>
        <taxon>Sphingobacteriaceae</taxon>
        <taxon>Pararcticibacter</taxon>
    </lineage>
</organism>
<evidence type="ECO:0000256" key="1">
    <source>
        <dbReference type="SAM" id="SignalP"/>
    </source>
</evidence>
<protein>
    <submittedName>
        <fullName evidence="2">Esterase</fullName>
    </submittedName>
</protein>
<accession>A0A2U2PL56</accession>